<keyword evidence="7" id="KW-1015">Disulfide bond</keyword>
<keyword evidence="3" id="KW-0929">Antimicrobial</keyword>
<keyword evidence="8" id="KW-0812">Transmembrane</keyword>
<keyword evidence="6" id="KW-0326">Glycosidase</keyword>
<dbReference type="GO" id="GO:0003796">
    <property type="term" value="F:lysozyme activity"/>
    <property type="evidence" value="ECO:0007669"/>
    <property type="project" value="UniProtKB-EC"/>
</dbReference>
<dbReference type="PANTHER" id="PTHR11195">
    <property type="entry name" value="DESTABILASE-RELATED"/>
    <property type="match status" value="1"/>
</dbReference>
<dbReference type="OrthoDB" id="6337871at2759"/>
<evidence type="ECO:0000256" key="4">
    <source>
        <dbReference type="ARBA" id="ARBA00022638"/>
    </source>
</evidence>
<keyword evidence="5" id="KW-0378">Hydrolase</keyword>
<dbReference type="PROSITE" id="PS51909">
    <property type="entry name" value="LYSOZYME_I"/>
    <property type="match status" value="1"/>
</dbReference>
<sequence>MLFFCPQDKRMFSSLVAAYILVAAFVFSPMIKGQEEELAEIVIPDDCMQCLCEASSYCNLTAPCTTGSQYLCGPFLIGVNYWADAGQPTLTPDEDPNGAFETCAQDLECAKKTVRLYMTEFAQDCTEDGIIDCEDFARIHVLGKSDSCFAKMEGLPFYRVFRECRDKPVSV</sequence>
<dbReference type="CDD" id="cd16890">
    <property type="entry name" value="lyz_i"/>
    <property type="match status" value="1"/>
</dbReference>
<evidence type="ECO:0000256" key="6">
    <source>
        <dbReference type="ARBA" id="ARBA00023295"/>
    </source>
</evidence>
<keyword evidence="10" id="KW-1185">Reference proteome</keyword>
<evidence type="ECO:0000256" key="5">
    <source>
        <dbReference type="ARBA" id="ARBA00022801"/>
    </source>
</evidence>
<dbReference type="STRING" id="35525.A0A164RN78"/>
<dbReference type="AlphaFoldDB" id="A0A164RN78"/>
<evidence type="ECO:0000256" key="2">
    <source>
        <dbReference type="ARBA" id="ARBA00012732"/>
    </source>
</evidence>
<feature type="disulfide bond" evidence="7">
    <location>
        <begin position="47"/>
        <end position="133"/>
    </location>
</feature>
<feature type="transmembrane region" description="Helical" evidence="8">
    <location>
        <begin position="12"/>
        <end position="31"/>
    </location>
</feature>
<evidence type="ECO:0000256" key="1">
    <source>
        <dbReference type="ARBA" id="ARBA00000632"/>
    </source>
</evidence>
<protein>
    <recommendedName>
        <fullName evidence="2">lysozyme</fullName>
        <ecNumber evidence="2">3.2.1.17</ecNumber>
    </recommendedName>
</protein>
<dbReference type="GO" id="GO:0042742">
    <property type="term" value="P:defense response to bacterium"/>
    <property type="evidence" value="ECO:0007669"/>
    <property type="project" value="UniProtKB-KW"/>
</dbReference>
<dbReference type="SMR" id="A0A164RN78"/>
<dbReference type="Proteomes" id="UP000076858">
    <property type="component" value="Unassembled WGS sequence"/>
</dbReference>
<accession>A0A164RN78</accession>
<evidence type="ECO:0000256" key="3">
    <source>
        <dbReference type="ARBA" id="ARBA00022529"/>
    </source>
</evidence>
<keyword evidence="8" id="KW-1133">Transmembrane helix</keyword>
<gene>
    <name evidence="9" type="ORF">APZ42_027513</name>
</gene>
<dbReference type="Gene3D" id="1.10.530.10">
    <property type="match status" value="1"/>
</dbReference>
<comment type="caution">
    <text evidence="9">The sequence shown here is derived from an EMBL/GenBank/DDBJ whole genome shotgun (WGS) entry which is preliminary data.</text>
</comment>
<feature type="disulfide bond" evidence="7">
    <location>
        <begin position="103"/>
        <end position="109"/>
    </location>
</feature>
<dbReference type="EC" id="3.2.1.17" evidence="2"/>
<keyword evidence="8" id="KW-0472">Membrane</keyword>
<evidence type="ECO:0000256" key="8">
    <source>
        <dbReference type="SAM" id="Phobius"/>
    </source>
</evidence>
<dbReference type="PANTHER" id="PTHR11195:SF22">
    <property type="entry name" value="LYSOZYME"/>
    <property type="match status" value="1"/>
</dbReference>
<name>A0A164RN78_9CRUS</name>
<dbReference type="InterPro" id="IPR008597">
    <property type="entry name" value="Invert_lysozyme"/>
</dbReference>
<feature type="disulfide bond" evidence="7">
    <location>
        <begin position="52"/>
        <end position="58"/>
    </location>
</feature>
<proteinExistence type="predicted"/>
<reference evidence="9 10" key="1">
    <citation type="submission" date="2016-03" db="EMBL/GenBank/DDBJ databases">
        <title>EvidentialGene: Evidence-directed Construction of Genes on Genomes.</title>
        <authorList>
            <person name="Gilbert D.G."/>
            <person name="Choi J.-H."/>
            <person name="Mockaitis K."/>
            <person name="Colbourne J."/>
            <person name="Pfrender M."/>
        </authorList>
    </citation>
    <scope>NUCLEOTIDE SEQUENCE [LARGE SCALE GENOMIC DNA]</scope>
    <source>
        <strain evidence="9 10">Xinb3</strain>
        <tissue evidence="9">Complete organism</tissue>
    </source>
</reference>
<keyword evidence="4" id="KW-0081">Bacteriolytic enzyme</keyword>
<dbReference type="EMBL" id="LRGB01002190">
    <property type="protein sequence ID" value="KZS08801.1"/>
    <property type="molecule type" value="Genomic_DNA"/>
</dbReference>
<dbReference type="GO" id="GO:0031640">
    <property type="term" value="P:killing of cells of another organism"/>
    <property type="evidence" value="ECO:0007669"/>
    <property type="project" value="UniProtKB-KW"/>
</dbReference>
<comment type="catalytic activity">
    <reaction evidence="1">
        <text>Hydrolysis of (1-&gt;4)-beta-linkages between N-acetylmuramic acid and N-acetyl-D-glucosamine residues in a peptidoglycan and between N-acetyl-D-glucosamine residues in chitodextrins.</text>
        <dbReference type="EC" id="3.2.1.17"/>
    </reaction>
</comment>
<organism evidence="9 10">
    <name type="scientific">Daphnia magna</name>
    <dbReference type="NCBI Taxonomy" id="35525"/>
    <lineage>
        <taxon>Eukaryota</taxon>
        <taxon>Metazoa</taxon>
        <taxon>Ecdysozoa</taxon>
        <taxon>Arthropoda</taxon>
        <taxon>Crustacea</taxon>
        <taxon>Branchiopoda</taxon>
        <taxon>Diplostraca</taxon>
        <taxon>Cladocera</taxon>
        <taxon>Anomopoda</taxon>
        <taxon>Daphniidae</taxon>
        <taxon>Daphnia</taxon>
    </lineage>
</organism>
<dbReference type="FunFam" id="1.10.530.10:FF:000019">
    <property type="entry name" value="lysozyme"/>
    <property type="match status" value="1"/>
</dbReference>
<evidence type="ECO:0000256" key="7">
    <source>
        <dbReference type="PIRSR" id="PIRSR608597-3"/>
    </source>
</evidence>
<evidence type="ECO:0000313" key="9">
    <source>
        <dbReference type="EMBL" id="KZS08801.1"/>
    </source>
</evidence>
<dbReference type="Pfam" id="PF05497">
    <property type="entry name" value="Destabilase"/>
    <property type="match status" value="1"/>
</dbReference>
<evidence type="ECO:0000313" key="10">
    <source>
        <dbReference type="Proteomes" id="UP000076858"/>
    </source>
</evidence>